<feature type="compositionally biased region" description="Low complexity" evidence="1">
    <location>
        <begin position="248"/>
        <end position="275"/>
    </location>
</feature>
<accession>A0A3M2S3S1</accession>
<evidence type="ECO:0000313" key="3">
    <source>
        <dbReference type="Proteomes" id="UP000277212"/>
    </source>
</evidence>
<evidence type="ECO:0000256" key="1">
    <source>
        <dbReference type="SAM" id="MobiDB-lite"/>
    </source>
</evidence>
<sequence length="307" mass="33677">MCKEFITVALCAPAKAPSLSFTCGRFHMVAARRLVCDRARGACSCFFGTCGITEKITDTIGIDMSSVSKIRCAECTVREDNVGDRRTPQQVIDSPLLQRIAIDPRDDFMNKKHAAMLCDLWGNQSSCPFHVDLEMAKQPLVPAVTDEHNNSENRPFTPQSQDALVSKSPSMSRDTVDNGWSSAGGTSSPKDKASRKSNASPTGIASVDSLVGLKSSRWATAPDEPAKRPMRKQPSPLQKQFSPHQRHPSPLQQRQSSPLQQRQSSPQQQRRAPAPVFVPNPTNTTKVRDATKKMADMKGFLTGSRVL</sequence>
<dbReference type="EMBL" id="NKUJ01000143">
    <property type="protein sequence ID" value="RMJ12193.1"/>
    <property type="molecule type" value="Genomic_DNA"/>
</dbReference>
<name>A0A3M2S3S1_9HYPO</name>
<reference evidence="2 3" key="1">
    <citation type="submission" date="2017-06" db="EMBL/GenBank/DDBJ databases">
        <title>Comparative genomic analysis of Ambrosia Fusariam Clade fungi.</title>
        <authorList>
            <person name="Stajich J.E."/>
            <person name="Carrillo J."/>
            <person name="Kijimoto T."/>
            <person name="Eskalen A."/>
            <person name="O'Donnell K."/>
            <person name="Kasson M."/>
        </authorList>
    </citation>
    <scope>NUCLEOTIDE SEQUENCE [LARGE SCALE GENOMIC DNA]</scope>
    <source>
        <strain evidence="2">UCR3666</strain>
    </source>
</reference>
<proteinExistence type="predicted"/>
<feature type="compositionally biased region" description="Polar residues" evidence="1">
    <location>
        <begin position="152"/>
        <end position="188"/>
    </location>
</feature>
<feature type="region of interest" description="Disordered" evidence="1">
    <location>
        <begin position="145"/>
        <end position="290"/>
    </location>
</feature>
<gene>
    <name evidence="2" type="ORF">CDV36_008141</name>
</gene>
<evidence type="ECO:0000313" key="2">
    <source>
        <dbReference type="EMBL" id="RMJ12193.1"/>
    </source>
</evidence>
<dbReference type="OrthoDB" id="5072071at2759"/>
<protein>
    <submittedName>
        <fullName evidence="2">Uncharacterized protein</fullName>
    </submittedName>
</protein>
<comment type="caution">
    <text evidence="2">The sequence shown here is derived from an EMBL/GenBank/DDBJ whole genome shotgun (WGS) entry which is preliminary data.</text>
</comment>
<keyword evidence="3" id="KW-1185">Reference proteome</keyword>
<dbReference type="AlphaFoldDB" id="A0A3M2S3S1"/>
<dbReference type="Proteomes" id="UP000277212">
    <property type="component" value="Unassembled WGS sequence"/>
</dbReference>
<organism evidence="2 3">
    <name type="scientific">Fusarium kuroshium</name>
    <dbReference type="NCBI Taxonomy" id="2010991"/>
    <lineage>
        <taxon>Eukaryota</taxon>
        <taxon>Fungi</taxon>
        <taxon>Dikarya</taxon>
        <taxon>Ascomycota</taxon>
        <taxon>Pezizomycotina</taxon>
        <taxon>Sordariomycetes</taxon>
        <taxon>Hypocreomycetidae</taxon>
        <taxon>Hypocreales</taxon>
        <taxon>Nectriaceae</taxon>
        <taxon>Fusarium</taxon>
        <taxon>Fusarium solani species complex</taxon>
    </lineage>
</organism>